<organism evidence="3 4">
    <name type="scientific">Plasmodium ovale wallikeri</name>
    <dbReference type="NCBI Taxonomy" id="864142"/>
    <lineage>
        <taxon>Eukaryota</taxon>
        <taxon>Sar</taxon>
        <taxon>Alveolata</taxon>
        <taxon>Apicomplexa</taxon>
        <taxon>Aconoidasida</taxon>
        <taxon>Haemosporida</taxon>
        <taxon>Plasmodiidae</taxon>
        <taxon>Plasmodium</taxon>
        <taxon>Plasmodium (Plasmodium)</taxon>
    </lineage>
</organism>
<proteinExistence type="predicted"/>
<dbReference type="Proteomes" id="UP000078555">
    <property type="component" value="Unassembled WGS sequence"/>
</dbReference>
<evidence type="ECO:0000313" key="3">
    <source>
        <dbReference type="EMBL" id="SBT33569.1"/>
    </source>
</evidence>
<evidence type="ECO:0000313" key="2">
    <source>
        <dbReference type="EMBL" id="SBT33211.1"/>
    </source>
</evidence>
<reference evidence="3" key="1">
    <citation type="submission" date="2016-05" db="EMBL/GenBank/DDBJ databases">
        <authorList>
            <person name="Lavstsen T."/>
            <person name="Jespersen J.S."/>
        </authorList>
    </citation>
    <scope>NUCLEOTIDE SEQUENCE [LARGE SCALE GENOMIC DNA]</scope>
</reference>
<reference evidence="4 5" key="2">
    <citation type="submission" date="2016-05" db="EMBL/GenBank/DDBJ databases">
        <authorList>
            <person name="Naeem Raeece"/>
        </authorList>
    </citation>
    <scope>NUCLEOTIDE SEQUENCE [LARGE SCALE GENOMIC DNA]</scope>
</reference>
<evidence type="ECO:0000313" key="5">
    <source>
        <dbReference type="Proteomes" id="UP000078555"/>
    </source>
</evidence>
<name>A0A1A8YPP7_PLAOA</name>
<evidence type="ECO:0000313" key="4">
    <source>
        <dbReference type="Proteomes" id="UP000078550"/>
    </source>
</evidence>
<dbReference type="EMBL" id="FLRE01000064">
    <property type="protein sequence ID" value="SBT33569.1"/>
    <property type="molecule type" value="Genomic_DNA"/>
</dbReference>
<accession>A0A1A8YPP7</accession>
<gene>
    <name evidence="2" type="ORF">POVWA1_015950</name>
    <name evidence="3" type="ORF">POVWA2_015450</name>
</gene>
<feature type="region of interest" description="Disordered" evidence="1">
    <location>
        <begin position="59"/>
        <end position="78"/>
    </location>
</feature>
<keyword evidence="5" id="KW-1185">Reference proteome</keyword>
<evidence type="ECO:0000256" key="1">
    <source>
        <dbReference type="SAM" id="MobiDB-lite"/>
    </source>
</evidence>
<dbReference type="AlphaFoldDB" id="A0A1A8YPP7"/>
<dbReference type="Proteomes" id="UP000078550">
    <property type="component" value="Unassembled WGS sequence"/>
</dbReference>
<feature type="compositionally biased region" description="Low complexity" evidence="1">
    <location>
        <begin position="61"/>
        <end position="73"/>
    </location>
</feature>
<dbReference type="EMBL" id="FLRD01000052">
    <property type="protein sequence ID" value="SBT33211.1"/>
    <property type="molecule type" value="Genomic_DNA"/>
</dbReference>
<protein>
    <submittedName>
        <fullName evidence="3">Ring-exported protein (REX), putative</fullName>
    </submittedName>
</protein>
<sequence>MNTVESLFPRKKGKVFKINKMNKNNYQRNEAYNTVISPRFNENYGRNLLENYLDSEDNENVDYSSVENSSDESSQYDNLEKTLREEWEELEIDESNNWFEVIGTICQTILSEFENLDEDDGKINSWFYLYKTLSEFREAEISENNAIFEKFLSTLKESRLTDPKDYLNYEEEKIWNEIKELKQEKDSEWNKYHIGTWKYWFQKEFPTIEIHANI</sequence>